<evidence type="ECO:0000313" key="2">
    <source>
        <dbReference type="EMBL" id="NLW34829.1"/>
    </source>
</evidence>
<proteinExistence type="predicted"/>
<keyword evidence="1" id="KW-1133">Transmembrane helix</keyword>
<organism evidence="2 3">
    <name type="scientific">Syntrophorhabdus aromaticivorans</name>
    <dbReference type="NCBI Taxonomy" id="328301"/>
    <lineage>
        <taxon>Bacteria</taxon>
        <taxon>Pseudomonadati</taxon>
        <taxon>Thermodesulfobacteriota</taxon>
        <taxon>Syntrophorhabdia</taxon>
        <taxon>Syntrophorhabdales</taxon>
        <taxon>Syntrophorhabdaceae</taxon>
        <taxon>Syntrophorhabdus</taxon>
    </lineage>
</organism>
<accession>A0A971M360</accession>
<comment type="caution">
    <text evidence="2">The sequence shown here is derived from an EMBL/GenBank/DDBJ whole genome shotgun (WGS) entry which is preliminary data.</text>
</comment>
<sequence>MEQPMAKKTKMRLIRVGVPIVLLLAPILYFVHLELDLGSLIRTLPSDEKMIANFREHREDFEKLVKIYQYDSSAPFDAPSQCLVPTVEVEKIMKSAHVTGLCADGYMWIPPDPYSEEARMRSIKRYAFGGPRDISGIFFSYDHGPVRIGTGKFDHVRKSYYYTPMIPRIEKGRQYPAYELLLTPVHRYRLFTSLNTYSDLLPAECYFRQIEPQWFIELCR</sequence>
<dbReference type="Proteomes" id="UP000777265">
    <property type="component" value="Unassembled WGS sequence"/>
</dbReference>
<keyword evidence="1" id="KW-0812">Transmembrane</keyword>
<dbReference type="AlphaFoldDB" id="A0A971M360"/>
<reference evidence="2" key="1">
    <citation type="journal article" date="2020" name="Biotechnol. Biofuels">
        <title>New insights from the biogas microbiome by comprehensive genome-resolved metagenomics of nearly 1600 species originating from multiple anaerobic digesters.</title>
        <authorList>
            <person name="Campanaro S."/>
            <person name="Treu L."/>
            <person name="Rodriguez-R L.M."/>
            <person name="Kovalovszki A."/>
            <person name="Ziels R.M."/>
            <person name="Maus I."/>
            <person name="Zhu X."/>
            <person name="Kougias P.G."/>
            <person name="Basile A."/>
            <person name="Luo G."/>
            <person name="Schluter A."/>
            <person name="Konstantinidis K.T."/>
            <person name="Angelidaki I."/>
        </authorList>
    </citation>
    <scope>NUCLEOTIDE SEQUENCE</scope>
    <source>
        <strain evidence="2">AS06rmzACSIP_7</strain>
    </source>
</reference>
<gene>
    <name evidence="2" type="ORF">GXY80_05020</name>
</gene>
<keyword evidence="1" id="KW-0472">Membrane</keyword>
<feature type="transmembrane region" description="Helical" evidence="1">
    <location>
        <begin position="12"/>
        <end position="31"/>
    </location>
</feature>
<name>A0A971M360_9BACT</name>
<reference evidence="2" key="2">
    <citation type="submission" date="2020-01" db="EMBL/GenBank/DDBJ databases">
        <authorList>
            <person name="Campanaro S."/>
        </authorList>
    </citation>
    <scope>NUCLEOTIDE SEQUENCE</scope>
    <source>
        <strain evidence="2">AS06rmzACSIP_7</strain>
    </source>
</reference>
<protein>
    <submittedName>
        <fullName evidence="2">Uncharacterized protein</fullName>
    </submittedName>
</protein>
<dbReference type="EMBL" id="JAAYEE010000084">
    <property type="protein sequence ID" value="NLW34829.1"/>
    <property type="molecule type" value="Genomic_DNA"/>
</dbReference>
<evidence type="ECO:0000313" key="3">
    <source>
        <dbReference type="Proteomes" id="UP000777265"/>
    </source>
</evidence>
<evidence type="ECO:0000256" key="1">
    <source>
        <dbReference type="SAM" id="Phobius"/>
    </source>
</evidence>